<dbReference type="Proteomes" id="UP000005139">
    <property type="component" value="Unassembled WGS sequence"/>
</dbReference>
<dbReference type="Pfam" id="PF06949">
    <property type="entry name" value="DUF1292"/>
    <property type="match status" value="1"/>
</dbReference>
<evidence type="ECO:0000313" key="2">
    <source>
        <dbReference type="Proteomes" id="UP000005139"/>
    </source>
</evidence>
<dbReference type="EMBL" id="AAWL01000035">
    <property type="protein sequence ID" value="EAX46409.1"/>
    <property type="molecule type" value="Genomic_DNA"/>
</dbReference>
<accession>A1HUA1</accession>
<gene>
    <name evidence="1" type="ORF">TcarDRAFT_0045</name>
</gene>
<protein>
    <submittedName>
        <fullName evidence="1">Uncharacterized protein</fullName>
    </submittedName>
</protein>
<dbReference type="eggNOG" id="ENOG5032U8H">
    <property type="taxonomic scope" value="Bacteria"/>
</dbReference>
<sequence>MADIERDDNLGEFEIIEFEDEEGNKEQFIQEMIIEIGEKRFAILVPFNEEGDCCCDGEPCDCDEEGTDAFIARIDKGEDGEDIYVDPTDEEYEQVLQAYEELLAEEETEA</sequence>
<comment type="caution">
    <text evidence="1">The sequence shown here is derived from an EMBL/GenBank/DDBJ whole genome shotgun (WGS) entry which is preliminary data.</text>
</comment>
<organism evidence="1 2">
    <name type="scientific">Thermosinus carboxydivorans Nor1</name>
    <dbReference type="NCBI Taxonomy" id="401526"/>
    <lineage>
        <taxon>Bacteria</taxon>
        <taxon>Bacillati</taxon>
        <taxon>Bacillota</taxon>
        <taxon>Negativicutes</taxon>
        <taxon>Selenomonadales</taxon>
        <taxon>Sporomusaceae</taxon>
        <taxon>Thermosinus</taxon>
    </lineage>
</organism>
<reference evidence="1 2" key="1">
    <citation type="submission" date="2007-01" db="EMBL/GenBank/DDBJ databases">
        <title>Annotation of the draft genome assembly of Thermosinus carboxydivorans Nor1.</title>
        <authorList>
            <consortium name="US DOE Joint Genome Institute (JGI-ORNL)"/>
            <person name="Larimer F."/>
            <person name="Land M."/>
            <person name="Hauser L."/>
        </authorList>
    </citation>
    <scope>NUCLEOTIDE SEQUENCE [LARGE SCALE GENOMIC DNA]</scope>
    <source>
        <strain evidence="1 2">Nor1</strain>
    </source>
</reference>
<dbReference type="InterPro" id="IPR009711">
    <property type="entry name" value="UPF0473"/>
</dbReference>
<proteinExistence type="predicted"/>
<dbReference type="AlphaFoldDB" id="A1HUA1"/>
<evidence type="ECO:0000313" key="1">
    <source>
        <dbReference type="EMBL" id="EAX46409.1"/>
    </source>
</evidence>
<keyword evidence="2" id="KW-1185">Reference proteome</keyword>
<name>A1HUA1_9FIRM</name>
<reference evidence="1 2" key="2">
    <citation type="submission" date="2007-01" db="EMBL/GenBank/DDBJ databases">
        <title>Sequencing of the draft genome and assembly of Thermosinus carboxydivorans Nor1.</title>
        <authorList>
            <consortium name="US DOE Joint Genome Institute (JGI-PGF)"/>
            <person name="Copeland A."/>
            <person name="Lucas S."/>
            <person name="Lapidus A."/>
            <person name="Barry K."/>
            <person name="Glavina del Rio T."/>
            <person name="Dalin E."/>
            <person name="Tice H."/>
            <person name="Bruce D."/>
            <person name="Pitluck S."/>
            <person name="Richardson P."/>
        </authorList>
    </citation>
    <scope>NUCLEOTIDE SEQUENCE [LARGE SCALE GENOMIC DNA]</scope>
    <source>
        <strain evidence="1 2">Nor1</strain>
    </source>
</reference>